<proteinExistence type="predicted"/>
<gene>
    <name evidence="3" type="ORF">GCK32_020342</name>
</gene>
<protein>
    <submittedName>
        <fullName evidence="3">Uncharacterized protein</fullName>
    </submittedName>
</protein>
<name>A0AAN8IFP8_TRICO</name>
<evidence type="ECO:0000256" key="2">
    <source>
        <dbReference type="SAM" id="SignalP"/>
    </source>
</evidence>
<feature type="chain" id="PRO_5042857611" evidence="2">
    <location>
        <begin position="20"/>
        <end position="170"/>
    </location>
</feature>
<evidence type="ECO:0000313" key="3">
    <source>
        <dbReference type="EMBL" id="KAK5967577.1"/>
    </source>
</evidence>
<accession>A0AAN8IFP8</accession>
<sequence>MQWFVLACLAVACLVQVQAVWYQRWIYRPDYRTYRTNYLSRSTTKFHKCLRTENGLFCFSSYQLPANCMTSGRDNVVCTQQGHYYRRTPYRRRYYSRPLRPIRIKPGPARRRYYRRPVRPVLPYHRRPRPLPLILKYEKPAKQKKLKPAKQNNDTKNSKVAKSSKGGKSD</sequence>
<feature type="compositionally biased region" description="Low complexity" evidence="1">
    <location>
        <begin position="158"/>
        <end position="170"/>
    </location>
</feature>
<dbReference type="AlphaFoldDB" id="A0AAN8IFP8"/>
<reference evidence="3 4" key="1">
    <citation type="submission" date="2019-10" db="EMBL/GenBank/DDBJ databases">
        <title>Assembly and Annotation for the nematode Trichostrongylus colubriformis.</title>
        <authorList>
            <person name="Martin J."/>
        </authorList>
    </citation>
    <scope>NUCLEOTIDE SEQUENCE [LARGE SCALE GENOMIC DNA]</scope>
    <source>
        <strain evidence="3">G859</strain>
        <tissue evidence="3">Whole worm</tissue>
    </source>
</reference>
<dbReference type="Proteomes" id="UP001331761">
    <property type="component" value="Unassembled WGS sequence"/>
</dbReference>
<feature type="signal peptide" evidence="2">
    <location>
        <begin position="1"/>
        <end position="19"/>
    </location>
</feature>
<evidence type="ECO:0000256" key="1">
    <source>
        <dbReference type="SAM" id="MobiDB-lite"/>
    </source>
</evidence>
<keyword evidence="2" id="KW-0732">Signal</keyword>
<comment type="caution">
    <text evidence="3">The sequence shown here is derived from an EMBL/GenBank/DDBJ whole genome shotgun (WGS) entry which is preliminary data.</text>
</comment>
<organism evidence="3 4">
    <name type="scientific">Trichostrongylus colubriformis</name>
    <name type="common">Black scour worm</name>
    <dbReference type="NCBI Taxonomy" id="6319"/>
    <lineage>
        <taxon>Eukaryota</taxon>
        <taxon>Metazoa</taxon>
        <taxon>Ecdysozoa</taxon>
        <taxon>Nematoda</taxon>
        <taxon>Chromadorea</taxon>
        <taxon>Rhabditida</taxon>
        <taxon>Rhabditina</taxon>
        <taxon>Rhabditomorpha</taxon>
        <taxon>Strongyloidea</taxon>
        <taxon>Trichostrongylidae</taxon>
        <taxon>Trichostrongylus</taxon>
    </lineage>
</organism>
<feature type="region of interest" description="Disordered" evidence="1">
    <location>
        <begin position="132"/>
        <end position="170"/>
    </location>
</feature>
<dbReference type="EMBL" id="WIXE01022329">
    <property type="protein sequence ID" value="KAK5967577.1"/>
    <property type="molecule type" value="Genomic_DNA"/>
</dbReference>
<evidence type="ECO:0000313" key="4">
    <source>
        <dbReference type="Proteomes" id="UP001331761"/>
    </source>
</evidence>
<keyword evidence="4" id="KW-1185">Reference proteome</keyword>